<proteinExistence type="predicted"/>
<reference evidence="2" key="1">
    <citation type="journal article" date="2014" name="BMC Genomics">
        <title>Characterizing the developmental transcriptome of the oriental fruit fly, Bactrocera dorsalis (Diptera: Tephritidae) through comparative genomic analysis with Drosophila melanogaster utilizing modENCODE datasets.</title>
        <authorList>
            <person name="Geib S.M."/>
            <person name="Calla B."/>
            <person name="Hall B."/>
            <person name="Hou S."/>
            <person name="Manoukis N.C."/>
        </authorList>
    </citation>
    <scope>NUCLEOTIDE SEQUENCE</scope>
    <source>
        <strain evidence="2">Punador</strain>
    </source>
</reference>
<protein>
    <submittedName>
        <fullName evidence="2">Uncharacterized protein</fullName>
    </submittedName>
</protein>
<organism evidence="2">
    <name type="scientific">Bactrocera dorsalis</name>
    <name type="common">Oriental fruit fly</name>
    <name type="synonym">Dacus dorsalis</name>
    <dbReference type="NCBI Taxonomy" id="27457"/>
    <lineage>
        <taxon>Eukaryota</taxon>
        <taxon>Metazoa</taxon>
        <taxon>Ecdysozoa</taxon>
        <taxon>Arthropoda</taxon>
        <taxon>Hexapoda</taxon>
        <taxon>Insecta</taxon>
        <taxon>Pterygota</taxon>
        <taxon>Neoptera</taxon>
        <taxon>Endopterygota</taxon>
        <taxon>Diptera</taxon>
        <taxon>Brachycera</taxon>
        <taxon>Muscomorpha</taxon>
        <taxon>Tephritoidea</taxon>
        <taxon>Tephritidae</taxon>
        <taxon>Bactrocera</taxon>
        <taxon>Bactrocera</taxon>
    </lineage>
</organism>
<keyword evidence="1" id="KW-0732">Signal</keyword>
<evidence type="ECO:0000256" key="1">
    <source>
        <dbReference type="SAM" id="SignalP"/>
    </source>
</evidence>
<feature type="signal peptide" evidence="1">
    <location>
        <begin position="1"/>
        <end position="32"/>
    </location>
</feature>
<name>A0A034WAY3_BACDO</name>
<dbReference type="EMBL" id="GAKP01007672">
    <property type="protein sequence ID" value="JAC51280.1"/>
    <property type="molecule type" value="Transcribed_RNA"/>
</dbReference>
<accession>A0A034WAY3</accession>
<dbReference type="OrthoDB" id="8001420at2759"/>
<evidence type="ECO:0000313" key="2">
    <source>
        <dbReference type="EMBL" id="JAC51280.1"/>
    </source>
</evidence>
<sequence>MFTTQNCSTRRHSRFALVHLLFLLAICAYSIASVPRSAHAIESLEAESSVASNSVEDLEESFAADTLLAKDTVLKKNPANIGNKLKELWEQIPEHTLNAVDIKK</sequence>
<dbReference type="AlphaFoldDB" id="A0A034WAY3"/>
<feature type="chain" id="PRO_5001557517" evidence="1">
    <location>
        <begin position="33"/>
        <end position="104"/>
    </location>
</feature>